<reference evidence="4" key="1">
    <citation type="submission" date="2020-12" db="EMBL/GenBank/DDBJ databases">
        <title>Methylobrevis albus sp. nov., isolated from fresh water lack sediment.</title>
        <authorList>
            <person name="Zou Q."/>
        </authorList>
    </citation>
    <scope>NUCLEOTIDE SEQUENCE</scope>
    <source>
        <strain evidence="4">L22</strain>
    </source>
</reference>
<sequence>MSGHAYQPSERVSGSMEWFERARKVAPLGAQGDGKFYAPYPHYLSRGIGSKVIDVDGNEYIDYWNGAGPTVLGHADPDVDAAVAETMRSRGTVFCAPSDLEVMLGETMAAHIPCAGMSGFLNAGSDVLYMAGRLARAATGRKIFVKFAGSYHGWHEDFLFNVSSFAGPPGNDGQYKPIAETTGLKDETVASIRVLDYNDLEAVKELFRTEGDQIAGVVVEPVMHGPITGNITPLPGFLEGLRELCTAHGALLIFDEILTGFRHHVGGAQTLFGVTPDIGCFGKAISNGLPIAAICAKPELMEKLAPVGKAFFSGTYNGNVASVAAALATIGKLADGTVHARISALGRRLADGLDEIYSRRGIVARANVFHSIVAIHNSDRTLNSLSDVFAHHDMSRSAEFASFLFDNGIYAKPRKVQRLLVSGAHTEADIDRTIEVVDRFHAA</sequence>
<name>A0A931I2P2_9HYPH</name>
<dbReference type="Gene3D" id="3.40.640.10">
    <property type="entry name" value="Type I PLP-dependent aspartate aminotransferase-like (Major domain)"/>
    <property type="match status" value="1"/>
</dbReference>
<evidence type="ECO:0000256" key="3">
    <source>
        <dbReference type="RuleBase" id="RU003560"/>
    </source>
</evidence>
<keyword evidence="4" id="KW-0808">Transferase</keyword>
<keyword evidence="5" id="KW-1185">Reference proteome</keyword>
<keyword evidence="2 3" id="KW-0663">Pyridoxal phosphate</keyword>
<dbReference type="RefSeq" id="WP_197311434.1">
    <property type="nucleotide sequence ID" value="NZ_JADZLT010000050.1"/>
</dbReference>
<dbReference type="Pfam" id="PF00202">
    <property type="entry name" value="Aminotran_3"/>
    <property type="match status" value="1"/>
</dbReference>
<evidence type="ECO:0000256" key="1">
    <source>
        <dbReference type="ARBA" id="ARBA00001933"/>
    </source>
</evidence>
<dbReference type="GO" id="GO:0008483">
    <property type="term" value="F:transaminase activity"/>
    <property type="evidence" value="ECO:0007669"/>
    <property type="project" value="UniProtKB-KW"/>
</dbReference>
<dbReference type="Gene3D" id="3.90.1150.10">
    <property type="entry name" value="Aspartate Aminotransferase, domain 1"/>
    <property type="match status" value="1"/>
</dbReference>
<accession>A0A931I2P2</accession>
<dbReference type="InterPro" id="IPR015421">
    <property type="entry name" value="PyrdxlP-dep_Trfase_major"/>
</dbReference>
<dbReference type="InterPro" id="IPR005814">
    <property type="entry name" value="Aminotrans_3"/>
</dbReference>
<dbReference type="CDD" id="cd00610">
    <property type="entry name" value="OAT_like"/>
    <property type="match status" value="1"/>
</dbReference>
<dbReference type="Proteomes" id="UP000631694">
    <property type="component" value="Unassembled WGS sequence"/>
</dbReference>
<dbReference type="PANTHER" id="PTHR43713:SF3">
    <property type="entry name" value="GLUTAMATE-1-SEMIALDEHYDE 2,1-AMINOMUTASE 1, CHLOROPLASTIC-RELATED"/>
    <property type="match status" value="1"/>
</dbReference>
<dbReference type="GO" id="GO:0030170">
    <property type="term" value="F:pyridoxal phosphate binding"/>
    <property type="evidence" value="ECO:0007669"/>
    <property type="project" value="InterPro"/>
</dbReference>
<comment type="similarity">
    <text evidence="3">Belongs to the class-III pyridoxal-phosphate-dependent aminotransferase family.</text>
</comment>
<dbReference type="SUPFAM" id="SSF53383">
    <property type="entry name" value="PLP-dependent transferases"/>
    <property type="match status" value="1"/>
</dbReference>
<dbReference type="PANTHER" id="PTHR43713">
    <property type="entry name" value="GLUTAMATE-1-SEMIALDEHYDE 2,1-AMINOMUTASE"/>
    <property type="match status" value="1"/>
</dbReference>
<protein>
    <submittedName>
        <fullName evidence="4">Aminotransferase class III-fold pyridoxal phosphate-dependent enzyme</fullName>
    </submittedName>
</protein>
<dbReference type="EMBL" id="JADZLT010000050">
    <property type="protein sequence ID" value="MBH0238354.1"/>
    <property type="molecule type" value="Genomic_DNA"/>
</dbReference>
<evidence type="ECO:0000256" key="2">
    <source>
        <dbReference type="ARBA" id="ARBA00022898"/>
    </source>
</evidence>
<dbReference type="InterPro" id="IPR015424">
    <property type="entry name" value="PyrdxlP-dep_Trfase"/>
</dbReference>
<evidence type="ECO:0000313" key="5">
    <source>
        <dbReference type="Proteomes" id="UP000631694"/>
    </source>
</evidence>
<proteinExistence type="inferred from homology"/>
<dbReference type="AlphaFoldDB" id="A0A931I2P2"/>
<organism evidence="4 5">
    <name type="scientific">Methylobrevis albus</name>
    <dbReference type="NCBI Taxonomy" id="2793297"/>
    <lineage>
        <taxon>Bacteria</taxon>
        <taxon>Pseudomonadati</taxon>
        <taxon>Pseudomonadota</taxon>
        <taxon>Alphaproteobacteria</taxon>
        <taxon>Hyphomicrobiales</taxon>
        <taxon>Pleomorphomonadaceae</taxon>
        <taxon>Methylobrevis</taxon>
    </lineage>
</organism>
<dbReference type="InterPro" id="IPR015422">
    <property type="entry name" value="PyrdxlP-dep_Trfase_small"/>
</dbReference>
<comment type="cofactor">
    <cofactor evidence="1">
        <name>pyridoxal 5'-phosphate</name>
        <dbReference type="ChEBI" id="CHEBI:597326"/>
    </cofactor>
</comment>
<gene>
    <name evidence="4" type="ORF">I5731_11005</name>
</gene>
<keyword evidence="4" id="KW-0032">Aminotransferase</keyword>
<evidence type="ECO:0000313" key="4">
    <source>
        <dbReference type="EMBL" id="MBH0238354.1"/>
    </source>
</evidence>
<comment type="caution">
    <text evidence="4">The sequence shown here is derived from an EMBL/GenBank/DDBJ whole genome shotgun (WGS) entry which is preliminary data.</text>
</comment>